<sequence>MGVFSCCELQDLTDRLYDMTEVYEVDVSTEKSRIIADSMNNTCADITMNGEKLEDVTSFKSFANPAK</sequence>
<organism evidence="1 2">
    <name type="scientific">Dreissena polymorpha</name>
    <name type="common">Zebra mussel</name>
    <name type="synonym">Mytilus polymorpha</name>
    <dbReference type="NCBI Taxonomy" id="45954"/>
    <lineage>
        <taxon>Eukaryota</taxon>
        <taxon>Metazoa</taxon>
        <taxon>Spiralia</taxon>
        <taxon>Lophotrochozoa</taxon>
        <taxon>Mollusca</taxon>
        <taxon>Bivalvia</taxon>
        <taxon>Autobranchia</taxon>
        <taxon>Heteroconchia</taxon>
        <taxon>Euheterodonta</taxon>
        <taxon>Imparidentia</taxon>
        <taxon>Neoheterodontei</taxon>
        <taxon>Myida</taxon>
        <taxon>Dreissenoidea</taxon>
        <taxon>Dreissenidae</taxon>
        <taxon>Dreissena</taxon>
    </lineage>
</organism>
<keyword evidence="2" id="KW-1185">Reference proteome</keyword>
<gene>
    <name evidence="1" type="ORF">DPMN_074700</name>
</gene>
<dbReference type="EMBL" id="JAIWYP010000015">
    <property type="protein sequence ID" value="KAH3699738.1"/>
    <property type="molecule type" value="Genomic_DNA"/>
</dbReference>
<accession>A0A9D4BLT7</accession>
<reference evidence="1" key="1">
    <citation type="journal article" date="2019" name="bioRxiv">
        <title>The Genome of the Zebra Mussel, Dreissena polymorpha: A Resource for Invasive Species Research.</title>
        <authorList>
            <person name="McCartney M.A."/>
            <person name="Auch B."/>
            <person name="Kono T."/>
            <person name="Mallez S."/>
            <person name="Zhang Y."/>
            <person name="Obille A."/>
            <person name="Becker A."/>
            <person name="Abrahante J.E."/>
            <person name="Garbe J."/>
            <person name="Badalamenti J.P."/>
            <person name="Herman A."/>
            <person name="Mangelson H."/>
            <person name="Liachko I."/>
            <person name="Sullivan S."/>
            <person name="Sone E.D."/>
            <person name="Koren S."/>
            <person name="Silverstein K.A.T."/>
            <person name="Beckman K.B."/>
            <person name="Gohl D.M."/>
        </authorList>
    </citation>
    <scope>NUCLEOTIDE SEQUENCE</scope>
    <source>
        <strain evidence="1">Duluth1</strain>
        <tissue evidence="1">Whole animal</tissue>
    </source>
</reference>
<evidence type="ECO:0000313" key="2">
    <source>
        <dbReference type="Proteomes" id="UP000828390"/>
    </source>
</evidence>
<protein>
    <submittedName>
        <fullName evidence="1">Uncharacterized protein</fullName>
    </submittedName>
</protein>
<name>A0A9D4BLT7_DREPO</name>
<dbReference type="Proteomes" id="UP000828390">
    <property type="component" value="Unassembled WGS sequence"/>
</dbReference>
<comment type="caution">
    <text evidence="1">The sequence shown here is derived from an EMBL/GenBank/DDBJ whole genome shotgun (WGS) entry which is preliminary data.</text>
</comment>
<evidence type="ECO:0000313" key="1">
    <source>
        <dbReference type="EMBL" id="KAH3699738.1"/>
    </source>
</evidence>
<proteinExistence type="predicted"/>
<reference evidence="1" key="2">
    <citation type="submission" date="2020-11" db="EMBL/GenBank/DDBJ databases">
        <authorList>
            <person name="McCartney M.A."/>
            <person name="Auch B."/>
            <person name="Kono T."/>
            <person name="Mallez S."/>
            <person name="Becker A."/>
            <person name="Gohl D.M."/>
            <person name="Silverstein K.A.T."/>
            <person name="Koren S."/>
            <person name="Bechman K.B."/>
            <person name="Herman A."/>
            <person name="Abrahante J.E."/>
            <person name="Garbe J."/>
        </authorList>
    </citation>
    <scope>NUCLEOTIDE SEQUENCE</scope>
    <source>
        <strain evidence="1">Duluth1</strain>
        <tissue evidence="1">Whole animal</tissue>
    </source>
</reference>
<dbReference type="AlphaFoldDB" id="A0A9D4BLT7"/>